<dbReference type="AlphaFoldDB" id="A0A269ZF14"/>
<feature type="domain" description="Rhodanese" evidence="4">
    <location>
        <begin position="292"/>
        <end position="383"/>
    </location>
</feature>
<dbReference type="InterPro" id="IPR036873">
    <property type="entry name" value="Rhodanese-like_dom_sf"/>
</dbReference>
<keyword evidence="3" id="KW-0067">ATP-binding</keyword>
<dbReference type="RefSeq" id="WP_095375753.1">
    <property type="nucleotide sequence ID" value="NZ_JBCFBN010000007.1"/>
</dbReference>
<comment type="caution">
    <text evidence="5">The sequence shown here is derived from an EMBL/GenBank/DDBJ whole genome shotgun (WGS) entry which is preliminary data.</text>
</comment>
<keyword evidence="5" id="KW-0548">Nucleotidyltransferase</keyword>
<dbReference type="PANTHER" id="PTHR10953:SF102">
    <property type="entry name" value="ADENYLYLTRANSFERASE AND SULFURTRANSFERASE MOCS3"/>
    <property type="match status" value="1"/>
</dbReference>
<name>A0A269ZF14_9MICO</name>
<dbReference type="GO" id="GO:0005524">
    <property type="term" value="F:ATP binding"/>
    <property type="evidence" value="ECO:0007669"/>
    <property type="project" value="UniProtKB-KW"/>
</dbReference>
<organism evidence="5 6">
    <name type="scientific">Brevibacterium casei</name>
    <dbReference type="NCBI Taxonomy" id="33889"/>
    <lineage>
        <taxon>Bacteria</taxon>
        <taxon>Bacillati</taxon>
        <taxon>Actinomycetota</taxon>
        <taxon>Actinomycetes</taxon>
        <taxon>Micrococcales</taxon>
        <taxon>Brevibacteriaceae</taxon>
        <taxon>Brevibacterium</taxon>
    </lineage>
</organism>
<dbReference type="SMART" id="SM00450">
    <property type="entry name" value="RHOD"/>
    <property type="match status" value="1"/>
</dbReference>
<sequence>MSGTPLRPLVEPVDALTPDELARYARHLSLPEVGDLGQRRLRAARVLVVGAGGLGAPVLQYLGAAGIGHLTVIDDDRVEVSNLQRQILHRDADVGRPKADSARDALLRLDPHLSVTALAERLSPDNALELFAAHDLVIDGADNFATRYLSNDAAELTGTPLVWGTIFRFEGQVSTFVPGHGPMLRDLFPDIPDADSVPTCAEGGVLGVLCGLVGSTMAAEAVKLICGIGDPLIRRLLRTDVLGTTFTTLRFSADPDRPAVTDLTEVAVACAAPPAASAPAVDEVTVAEARALGADAVIVDVREEWERQVQSIPGTVHVPLDVVVDRGWPALAEVVGPATDIVVHCRSGVRSAKAVAAAAPGTPEGVRLRSLAGGIEAWSAADSPTPAR</sequence>
<dbReference type="GO" id="GO:0004792">
    <property type="term" value="F:thiosulfate-cyanide sulfurtransferase activity"/>
    <property type="evidence" value="ECO:0007669"/>
    <property type="project" value="TreeGrafter"/>
</dbReference>
<proteinExistence type="predicted"/>
<gene>
    <name evidence="5" type="ORF">B8X04_06120</name>
</gene>
<dbReference type="Gene3D" id="3.40.250.10">
    <property type="entry name" value="Rhodanese-like domain"/>
    <property type="match status" value="1"/>
</dbReference>
<dbReference type="InterPro" id="IPR045886">
    <property type="entry name" value="ThiF/MoeB/HesA"/>
</dbReference>
<evidence type="ECO:0000259" key="4">
    <source>
        <dbReference type="PROSITE" id="PS50206"/>
    </source>
</evidence>
<dbReference type="InterPro" id="IPR000594">
    <property type="entry name" value="ThiF_NAD_FAD-bd"/>
</dbReference>
<evidence type="ECO:0000256" key="1">
    <source>
        <dbReference type="ARBA" id="ARBA00022679"/>
    </source>
</evidence>
<reference evidence="5 6" key="1">
    <citation type="submission" date="2017-04" db="EMBL/GenBank/DDBJ databases">
        <title>Kefir bacterial isolates.</title>
        <authorList>
            <person name="Kim Y."/>
            <person name="Blasche S."/>
            <person name="Patil K.R."/>
        </authorList>
    </citation>
    <scope>NUCLEOTIDE SEQUENCE [LARGE SCALE GENOMIC DNA]</scope>
    <source>
        <strain evidence="5 6">OG2</strain>
    </source>
</reference>
<dbReference type="GO" id="GO:0008146">
    <property type="term" value="F:sulfotransferase activity"/>
    <property type="evidence" value="ECO:0007669"/>
    <property type="project" value="TreeGrafter"/>
</dbReference>
<keyword evidence="2" id="KW-0547">Nucleotide-binding</keyword>
<dbReference type="FunFam" id="3.40.50.720:FF:000033">
    <property type="entry name" value="Adenylyltransferase and sulfurtransferase MOCS3"/>
    <property type="match status" value="1"/>
</dbReference>
<dbReference type="NCBIfam" id="NF004281">
    <property type="entry name" value="PRK05690.1"/>
    <property type="match status" value="1"/>
</dbReference>
<evidence type="ECO:0000256" key="2">
    <source>
        <dbReference type="ARBA" id="ARBA00022741"/>
    </source>
</evidence>
<dbReference type="CDD" id="cd00158">
    <property type="entry name" value="RHOD"/>
    <property type="match status" value="1"/>
</dbReference>
<dbReference type="PANTHER" id="PTHR10953">
    <property type="entry name" value="UBIQUITIN-ACTIVATING ENZYME E1"/>
    <property type="match status" value="1"/>
</dbReference>
<dbReference type="Gene3D" id="3.40.50.720">
    <property type="entry name" value="NAD(P)-binding Rossmann-like Domain"/>
    <property type="match status" value="1"/>
</dbReference>
<dbReference type="PROSITE" id="PS50206">
    <property type="entry name" value="RHODANESE_3"/>
    <property type="match status" value="1"/>
</dbReference>
<dbReference type="SUPFAM" id="SSF69572">
    <property type="entry name" value="Activating enzymes of the ubiquitin-like proteins"/>
    <property type="match status" value="1"/>
</dbReference>
<dbReference type="InterPro" id="IPR001763">
    <property type="entry name" value="Rhodanese-like_dom"/>
</dbReference>
<evidence type="ECO:0000313" key="5">
    <source>
        <dbReference type="EMBL" id="PAK96325.1"/>
    </source>
</evidence>
<dbReference type="GO" id="GO:0005829">
    <property type="term" value="C:cytosol"/>
    <property type="evidence" value="ECO:0007669"/>
    <property type="project" value="TreeGrafter"/>
</dbReference>
<accession>A0A269ZF14</accession>
<protein>
    <submittedName>
        <fullName evidence="5">Adenylyltransferase/sulfurtransferase MoeZ</fullName>
    </submittedName>
</protein>
<evidence type="ECO:0000313" key="6">
    <source>
        <dbReference type="Proteomes" id="UP000216867"/>
    </source>
</evidence>
<dbReference type="GO" id="GO:0016779">
    <property type="term" value="F:nucleotidyltransferase activity"/>
    <property type="evidence" value="ECO:0007669"/>
    <property type="project" value="UniProtKB-KW"/>
</dbReference>
<evidence type="ECO:0000256" key="3">
    <source>
        <dbReference type="ARBA" id="ARBA00022840"/>
    </source>
</evidence>
<dbReference type="InterPro" id="IPR035985">
    <property type="entry name" value="Ubiquitin-activating_enz"/>
</dbReference>
<dbReference type="Proteomes" id="UP000216867">
    <property type="component" value="Unassembled WGS sequence"/>
</dbReference>
<dbReference type="Pfam" id="PF00581">
    <property type="entry name" value="Rhodanese"/>
    <property type="match status" value="1"/>
</dbReference>
<keyword evidence="1 5" id="KW-0808">Transferase</keyword>
<dbReference type="EMBL" id="NCWY01000004">
    <property type="protein sequence ID" value="PAK96325.1"/>
    <property type="molecule type" value="Genomic_DNA"/>
</dbReference>
<dbReference type="CDD" id="cd00757">
    <property type="entry name" value="ThiF_MoeB_HesA_family"/>
    <property type="match status" value="1"/>
</dbReference>
<dbReference type="Pfam" id="PF00899">
    <property type="entry name" value="ThiF"/>
    <property type="match status" value="1"/>
</dbReference>
<dbReference type="GO" id="GO:0008641">
    <property type="term" value="F:ubiquitin-like modifier activating enzyme activity"/>
    <property type="evidence" value="ECO:0007669"/>
    <property type="project" value="InterPro"/>
</dbReference>